<dbReference type="Proteomes" id="UP000255213">
    <property type="component" value="Unassembled WGS sequence"/>
</dbReference>
<organism evidence="1 2">
    <name type="scientific">Streptococcus acidominimus</name>
    <dbReference type="NCBI Taxonomy" id="1326"/>
    <lineage>
        <taxon>Bacteria</taxon>
        <taxon>Bacillati</taxon>
        <taxon>Bacillota</taxon>
        <taxon>Bacilli</taxon>
        <taxon>Lactobacillales</taxon>
        <taxon>Streptococcaceae</taxon>
        <taxon>Streptococcus</taxon>
    </lineage>
</organism>
<gene>
    <name evidence="1" type="ORF">NCTC12957_00830</name>
</gene>
<dbReference type="RefSeq" id="WP_158015155.1">
    <property type="nucleotide sequence ID" value="NZ_MSJL01000056.1"/>
</dbReference>
<dbReference type="EMBL" id="UHEN01000001">
    <property type="protein sequence ID" value="SUN06812.1"/>
    <property type="molecule type" value="Genomic_DNA"/>
</dbReference>
<protein>
    <submittedName>
        <fullName evidence="1">Uncharacterized protein</fullName>
    </submittedName>
</protein>
<name>A0A380IGE3_STRAI</name>
<sequence length="52" mass="5802">MKKQIKYDTNMEVEKNLKDLGLEVLESSVDTMLDEMGASSAPVFSCSSIFKI</sequence>
<proteinExistence type="predicted"/>
<evidence type="ECO:0000313" key="1">
    <source>
        <dbReference type="EMBL" id="SUN06812.1"/>
    </source>
</evidence>
<accession>A0A380IGE3</accession>
<reference evidence="1 2" key="1">
    <citation type="submission" date="2018-06" db="EMBL/GenBank/DDBJ databases">
        <authorList>
            <consortium name="Pathogen Informatics"/>
            <person name="Doyle S."/>
        </authorList>
    </citation>
    <scope>NUCLEOTIDE SEQUENCE [LARGE SCALE GENOMIC DNA]</scope>
    <source>
        <strain evidence="1 2">NCTC12957</strain>
    </source>
</reference>
<evidence type="ECO:0000313" key="2">
    <source>
        <dbReference type="Proteomes" id="UP000255213"/>
    </source>
</evidence>
<dbReference type="AlphaFoldDB" id="A0A380IGE3"/>